<name>A0A6G1GFR0_9PEZI</name>
<dbReference type="PANTHER" id="PTHR14614">
    <property type="entry name" value="HEPATOCELLULAR CARCINOMA-ASSOCIATED ANTIGEN"/>
    <property type="match status" value="1"/>
</dbReference>
<dbReference type="GO" id="GO:0008757">
    <property type="term" value="F:S-adenosylmethionine-dependent methyltransferase activity"/>
    <property type="evidence" value="ECO:0007669"/>
    <property type="project" value="UniProtKB-ARBA"/>
</dbReference>
<dbReference type="GO" id="GO:0005737">
    <property type="term" value="C:cytoplasm"/>
    <property type="evidence" value="ECO:0007669"/>
    <property type="project" value="TreeGrafter"/>
</dbReference>
<gene>
    <name evidence="1 3" type="ORF">P152DRAFT_505266</name>
</gene>
<proteinExistence type="predicted"/>
<dbReference type="InterPro" id="IPR029063">
    <property type="entry name" value="SAM-dependent_MTases_sf"/>
</dbReference>
<dbReference type="EMBL" id="ML975150">
    <property type="protein sequence ID" value="KAF1816751.1"/>
    <property type="molecule type" value="Genomic_DNA"/>
</dbReference>
<dbReference type="Proteomes" id="UP000504638">
    <property type="component" value="Unplaced"/>
</dbReference>
<dbReference type="OrthoDB" id="407325at2759"/>
<protein>
    <submittedName>
        <fullName evidence="1 3">Nicotinamide N-methyltransferas-like protein</fullName>
    </submittedName>
</protein>
<dbReference type="SUPFAM" id="SSF53335">
    <property type="entry name" value="S-adenosyl-L-methionine-dependent methyltransferases"/>
    <property type="match status" value="1"/>
</dbReference>
<dbReference type="RefSeq" id="XP_033538382.1">
    <property type="nucleotide sequence ID" value="XM_033682427.1"/>
</dbReference>
<dbReference type="GeneID" id="54422997"/>
<reference evidence="3" key="2">
    <citation type="submission" date="2020-04" db="EMBL/GenBank/DDBJ databases">
        <authorList>
            <consortium name="NCBI Genome Project"/>
        </authorList>
    </citation>
    <scope>NUCLEOTIDE SEQUENCE</scope>
    <source>
        <strain evidence="3">CBS 781.70</strain>
    </source>
</reference>
<dbReference type="Gene3D" id="3.40.50.150">
    <property type="entry name" value="Vaccinia Virus protein VP39"/>
    <property type="match status" value="1"/>
</dbReference>
<reference evidence="3" key="3">
    <citation type="submission" date="2025-04" db="UniProtKB">
        <authorList>
            <consortium name="RefSeq"/>
        </authorList>
    </citation>
    <scope>IDENTIFICATION</scope>
    <source>
        <strain evidence="3">CBS 781.70</strain>
    </source>
</reference>
<reference evidence="1 3" key="1">
    <citation type="submission" date="2020-01" db="EMBL/GenBank/DDBJ databases">
        <authorList>
            <consortium name="DOE Joint Genome Institute"/>
            <person name="Haridas S."/>
            <person name="Albert R."/>
            <person name="Binder M."/>
            <person name="Bloem J."/>
            <person name="Labutti K."/>
            <person name="Salamov A."/>
            <person name="Andreopoulos B."/>
            <person name="Baker S.E."/>
            <person name="Barry K."/>
            <person name="Bills G."/>
            <person name="Bluhm B.H."/>
            <person name="Cannon C."/>
            <person name="Castanera R."/>
            <person name="Culley D.E."/>
            <person name="Daum C."/>
            <person name="Ezra D."/>
            <person name="Gonzalez J.B."/>
            <person name="Henrissat B."/>
            <person name="Kuo A."/>
            <person name="Liang C."/>
            <person name="Lipzen A."/>
            <person name="Lutzoni F."/>
            <person name="Magnuson J."/>
            <person name="Mondo S."/>
            <person name="Nolan M."/>
            <person name="Ohm R."/>
            <person name="Pangilinan J."/>
            <person name="Park H.-J."/>
            <person name="Ramirez L."/>
            <person name="Alfaro M."/>
            <person name="Sun H."/>
            <person name="Tritt A."/>
            <person name="Yoshinaga Y."/>
            <person name="Zwiers L.-H."/>
            <person name="Turgeon B.G."/>
            <person name="Goodwin S.B."/>
            <person name="Spatafora J.W."/>
            <person name="Crous P.W."/>
            <person name="Grigoriev I.V."/>
        </authorList>
    </citation>
    <scope>NUCLEOTIDE SEQUENCE</scope>
    <source>
        <strain evidence="1 3">CBS 781.70</strain>
    </source>
</reference>
<evidence type="ECO:0000313" key="3">
    <source>
        <dbReference type="RefSeq" id="XP_033538382.1"/>
    </source>
</evidence>
<accession>A0A6G1GFR0</accession>
<keyword evidence="2" id="KW-1185">Reference proteome</keyword>
<dbReference type="InterPro" id="IPR019410">
    <property type="entry name" value="Methyltransf_16"/>
</dbReference>
<evidence type="ECO:0000313" key="2">
    <source>
        <dbReference type="Proteomes" id="UP000504638"/>
    </source>
</evidence>
<organism evidence="1">
    <name type="scientific">Eremomyces bilateralis CBS 781.70</name>
    <dbReference type="NCBI Taxonomy" id="1392243"/>
    <lineage>
        <taxon>Eukaryota</taxon>
        <taxon>Fungi</taxon>
        <taxon>Dikarya</taxon>
        <taxon>Ascomycota</taxon>
        <taxon>Pezizomycotina</taxon>
        <taxon>Dothideomycetes</taxon>
        <taxon>Dothideomycetes incertae sedis</taxon>
        <taxon>Eremomycetales</taxon>
        <taxon>Eremomycetaceae</taxon>
        <taxon>Eremomyces</taxon>
    </lineage>
</organism>
<evidence type="ECO:0000313" key="1">
    <source>
        <dbReference type="EMBL" id="KAF1816751.1"/>
    </source>
</evidence>
<dbReference type="AlphaFoldDB" id="A0A6G1GFR0"/>
<dbReference type="Pfam" id="PF10294">
    <property type="entry name" value="Methyltransf_16"/>
    <property type="match status" value="1"/>
</dbReference>
<sequence>MLPSLLHLSPIRPEEPESAEDIFNAGLSLFPGDVTVSHGDADMAVIYRGTSQVARERGDLKFELARVEQEHERIKFAHYLWNSSVLIAELIGSIPDYRSEPHQWGLGRWWISGDDADRWDVKGKTVLELGAGAGLAGIVGVLAGADTVTISDYPSDTLLKNIQANVERNIPPSLQSRVSVQPHLWGDFTTPFAERSRGFDRIIAADCLWIHASHKALAESMAYFLSDHPSASVCVVAGFHTGRKIVASFFDLGSSSILRPVGLDIDEIYELDVDGNRRHWDPEREEDITERKRWLVLARLRRFRIQEADL</sequence>
<dbReference type="PANTHER" id="PTHR14614:SF104">
    <property type="entry name" value="N-METHYLTRANSFERASE, PUTATIVE (AFU_ORTHOLOGUE AFUA_1G17750)-RELATED"/>
    <property type="match status" value="1"/>
</dbReference>